<dbReference type="EMBL" id="CM055102">
    <property type="protein sequence ID" value="KAJ7537718.1"/>
    <property type="molecule type" value="Genomic_DNA"/>
</dbReference>
<comment type="caution">
    <text evidence="1">The sequence shown here is derived from an EMBL/GenBank/DDBJ whole genome shotgun (WGS) entry which is preliminary data.</text>
</comment>
<dbReference type="Proteomes" id="UP001162992">
    <property type="component" value="Chromosome 11"/>
</dbReference>
<protein>
    <submittedName>
        <fullName evidence="1">Uncharacterized protein</fullName>
    </submittedName>
</protein>
<gene>
    <name evidence="1" type="ORF">O6H91_11G018400</name>
</gene>
<organism evidence="1 2">
    <name type="scientific">Diphasiastrum complanatum</name>
    <name type="common">Issler's clubmoss</name>
    <name type="synonym">Lycopodium complanatum</name>
    <dbReference type="NCBI Taxonomy" id="34168"/>
    <lineage>
        <taxon>Eukaryota</taxon>
        <taxon>Viridiplantae</taxon>
        <taxon>Streptophyta</taxon>
        <taxon>Embryophyta</taxon>
        <taxon>Tracheophyta</taxon>
        <taxon>Lycopodiopsida</taxon>
        <taxon>Lycopodiales</taxon>
        <taxon>Lycopodiaceae</taxon>
        <taxon>Lycopodioideae</taxon>
        <taxon>Diphasiastrum</taxon>
    </lineage>
</organism>
<evidence type="ECO:0000313" key="2">
    <source>
        <dbReference type="Proteomes" id="UP001162992"/>
    </source>
</evidence>
<evidence type="ECO:0000313" key="1">
    <source>
        <dbReference type="EMBL" id="KAJ7537718.1"/>
    </source>
</evidence>
<keyword evidence="2" id="KW-1185">Reference proteome</keyword>
<sequence>MAGKAHKHSPETRVLVAYAPSCSFVGASTGSTGNNGDGRFLHLRNPKSGTRSCYILMDESLQELQWFKQRYGSWFIGDSVCEDGSLYLASPIDPIFMALPILEEARLKKGDDKGKFRSLEDIMFLEGYPAYRQLMPTIRNSIDAVCEVKEIGTEKYYRLDDCKVLGWLCCKVKQTSDALKSSGTNLFSMYTEEDLNVYTIGLLGEYLKVDPWIERVCNYFRIDLEASKKVRPPAALTTLPSIPFKATLETKSSNLSKKVKRVPQPGASKITSFFARPRNMNIIFRSDNQMQL</sequence>
<accession>A0ACC2C6Q4</accession>
<proteinExistence type="predicted"/>
<reference evidence="2" key="1">
    <citation type="journal article" date="2024" name="Proc. Natl. Acad. Sci. U.S.A.">
        <title>Extraordinary preservation of gene collinearity over three hundred million years revealed in homosporous lycophytes.</title>
        <authorList>
            <person name="Li C."/>
            <person name="Wickell D."/>
            <person name="Kuo L.Y."/>
            <person name="Chen X."/>
            <person name="Nie B."/>
            <person name="Liao X."/>
            <person name="Peng D."/>
            <person name="Ji J."/>
            <person name="Jenkins J."/>
            <person name="Williams M."/>
            <person name="Shu S."/>
            <person name="Plott C."/>
            <person name="Barry K."/>
            <person name="Rajasekar S."/>
            <person name="Grimwood J."/>
            <person name="Han X."/>
            <person name="Sun S."/>
            <person name="Hou Z."/>
            <person name="He W."/>
            <person name="Dai G."/>
            <person name="Sun C."/>
            <person name="Schmutz J."/>
            <person name="Leebens-Mack J.H."/>
            <person name="Li F.W."/>
            <person name="Wang L."/>
        </authorList>
    </citation>
    <scope>NUCLEOTIDE SEQUENCE [LARGE SCALE GENOMIC DNA]</scope>
    <source>
        <strain evidence="2">cv. PW_Plant_1</strain>
    </source>
</reference>
<name>A0ACC2C6Q4_DIPCM</name>